<dbReference type="KEGG" id="ssyr:SSYRP_v1c06190"/>
<keyword evidence="3" id="KW-0288">FMN</keyword>
<accession>R4UE77</accession>
<dbReference type="EC" id="4.1.1.36" evidence="3"/>
<dbReference type="InterPro" id="IPR003382">
    <property type="entry name" value="Flavoprotein"/>
</dbReference>
<dbReference type="GO" id="GO:0015941">
    <property type="term" value="P:pantothenate catabolic process"/>
    <property type="evidence" value="ECO:0007669"/>
    <property type="project" value="InterPro"/>
</dbReference>
<evidence type="ECO:0000313" key="7">
    <source>
        <dbReference type="Proteomes" id="UP000013963"/>
    </source>
</evidence>
<dbReference type="GO" id="GO:0004633">
    <property type="term" value="F:phosphopantothenoylcysteine decarboxylase activity"/>
    <property type="evidence" value="ECO:0007669"/>
    <property type="project" value="UniProtKB-EC"/>
</dbReference>
<dbReference type="EMBL" id="CP005078">
    <property type="protein sequence ID" value="AGM26209.1"/>
    <property type="molecule type" value="Genomic_DNA"/>
</dbReference>
<keyword evidence="1 3" id="KW-0210">Decarboxylase</keyword>
<dbReference type="GO" id="GO:0004632">
    <property type="term" value="F:phosphopantothenate--cysteine ligase activity"/>
    <property type="evidence" value="ECO:0007669"/>
    <property type="project" value="UniProtKB-EC"/>
</dbReference>
<dbReference type="OrthoDB" id="9802554at2"/>
<comment type="pathway">
    <text evidence="3">Cofactor biosynthesis; coenzyme A biosynthesis; CoA from (R)-pantothenate: step 3/5.</text>
</comment>
<dbReference type="NCBIfam" id="TIGR00521">
    <property type="entry name" value="coaBC_dfp"/>
    <property type="match status" value="1"/>
</dbReference>
<dbReference type="PATRIC" id="fig|1276229.3.peg.614"/>
<protein>
    <recommendedName>
        <fullName evidence="3">Coenzyme A biosynthesis bifunctional protein CoaBC</fullName>
        <ecNumber evidence="3">4.1.1.36</ecNumber>
        <ecNumber evidence="3">6.3.2.5</ecNumber>
    </recommendedName>
    <alternativeName>
        <fullName evidence="3">DNA/pantothenate metabolism flavoprotein</fullName>
    </alternativeName>
</protein>
<comment type="pathway">
    <text evidence="3">Cofactor biosynthesis; coenzyme A biosynthesis; CoA from (R)-pantothenate: step 2/5.</text>
</comment>
<dbReference type="PANTHER" id="PTHR14359:SF6">
    <property type="entry name" value="PHOSPHOPANTOTHENOYLCYSTEINE DECARBOXYLASE"/>
    <property type="match status" value="1"/>
</dbReference>
<dbReference type="eggNOG" id="COG0452">
    <property type="taxonomic scope" value="Bacteria"/>
</dbReference>
<reference evidence="6 7" key="1">
    <citation type="journal article" date="2013" name="Genome Biol. Evol.">
        <title>Complete genomes of two dipteran-associated spiroplasmas provided insights into the origin, dynamics, and impacts of viral invasion in spiroplasma.</title>
        <authorList>
            <person name="Ku C."/>
            <person name="Lo W.S."/>
            <person name="Chen L.L."/>
            <person name="Kuo C.H."/>
        </authorList>
    </citation>
    <scope>NUCLEOTIDE SEQUENCE [LARGE SCALE GENOMIC DNA]</scope>
    <source>
        <strain evidence="6">EA-1</strain>
    </source>
</reference>
<sequence length="383" mass="42979">MAKIVLILTSSIAAPKGLALYQQLKVIHDVKLVLTPDVKYFLPSIPSDAFSELFTEKYYDKNSKSVHIDLAAQADLLVCYPASHDFIAKITAGITDNLASLVYSASDCYKMVFPAMNNIMYQSPANQRNLKQLIADGVGVFPPKEGLLACKTIGIGRAWESEDVYQTIIKYLTYQNNLKAKKVLLNFGRTKTYLDDIRYLTNNSSGLMGDALHQVLTWSRCALTTIVGDTDFPVYYDHLKVNTNQEMLAQMVKNFDQKDIVICCAALNDYQIKEPFKGKIAKRQNPSLKLTLDSNIDVLAHLGAKKTHQFLVGFSAQNDFDLDYARQKLIDKNLDLLIINQTKSMQQNDNEIIFLTKTEVEKISKASKLIIAGQIVQKIISQC</sequence>
<dbReference type="SUPFAM" id="SSF52507">
    <property type="entry name" value="Homo-oligomeric flavin-containing Cys decarboxylases, HFCD"/>
    <property type="match status" value="1"/>
</dbReference>
<dbReference type="Gene3D" id="3.40.50.10300">
    <property type="entry name" value="CoaB-like"/>
    <property type="match status" value="1"/>
</dbReference>
<dbReference type="PANTHER" id="PTHR14359">
    <property type="entry name" value="HOMO-OLIGOMERIC FLAVIN CONTAINING CYS DECARBOXYLASE FAMILY"/>
    <property type="match status" value="1"/>
</dbReference>
<dbReference type="GO" id="GO:0071513">
    <property type="term" value="C:phosphopantothenoylcysteine decarboxylase complex"/>
    <property type="evidence" value="ECO:0007669"/>
    <property type="project" value="TreeGrafter"/>
</dbReference>
<dbReference type="InterPro" id="IPR036551">
    <property type="entry name" value="Flavin_trans-like"/>
</dbReference>
<comment type="function">
    <text evidence="3">Catalyzes two steps in the biosynthesis of coenzyme A. In the first step cysteine is conjugated to 4'-phosphopantothenate to form 4-phosphopantothenoylcysteine, in the latter compound is decarboxylated to form 4'-phosphopantotheine.</text>
</comment>
<dbReference type="GO" id="GO:0015937">
    <property type="term" value="P:coenzyme A biosynthetic process"/>
    <property type="evidence" value="ECO:0007669"/>
    <property type="project" value="UniProtKB-UniPathway"/>
</dbReference>
<comment type="cofactor">
    <cofactor evidence="3">
        <name>FMN</name>
        <dbReference type="ChEBI" id="CHEBI:58210"/>
    </cofactor>
</comment>
<dbReference type="InterPro" id="IPR035929">
    <property type="entry name" value="CoaB-like_sf"/>
</dbReference>
<dbReference type="AlphaFoldDB" id="R4UE77"/>
<proteinExistence type="inferred from homology"/>
<evidence type="ECO:0000313" key="6">
    <source>
        <dbReference type="EMBL" id="AGM26209.1"/>
    </source>
</evidence>
<keyword evidence="3" id="KW-0285">Flavoprotein</keyword>
<dbReference type="InterPro" id="IPR005252">
    <property type="entry name" value="CoaBC"/>
</dbReference>
<comment type="similarity">
    <text evidence="3">In the N-terminal section; belongs to the HFCD (homo-oligomeric flavin containing Cys decarboxylase) superfamily.</text>
</comment>
<comment type="similarity">
    <text evidence="3">In the C-terminal section; belongs to the PPC synthetase family.</text>
</comment>
<dbReference type="HOGENOM" id="CLU_033319_0_1_14"/>
<evidence type="ECO:0000256" key="2">
    <source>
        <dbReference type="ARBA" id="ARBA00023239"/>
    </source>
</evidence>
<dbReference type="Pfam" id="PF02441">
    <property type="entry name" value="Flavoprotein"/>
    <property type="match status" value="1"/>
</dbReference>
<feature type="domain" description="DNA/pantothenate metabolism flavoprotein C-terminal" evidence="5">
    <location>
        <begin position="178"/>
        <end position="380"/>
    </location>
</feature>
<evidence type="ECO:0000259" key="5">
    <source>
        <dbReference type="Pfam" id="PF04127"/>
    </source>
</evidence>
<comment type="catalytic activity">
    <reaction evidence="3">
        <text>N-[(R)-4-phosphopantothenoyl]-L-cysteine + H(+) = (R)-4'-phosphopantetheine + CO2</text>
        <dbReference type="Rhea" id="RHEA:16793"/>
        <dbReference type="ChEBI" id="CHEBI:15378"/>
        <dbReference type="ChEBI" id="CHEBI:16526"/>
        <dbReference type="ChEBI" id="CHEBI:59458"/>
        <dbReference type="ChEBI" id="CHEBI:61723"/>
        <dbReference type="EC" id="4.1.1.36"/>
    </reaction>
</comment>
<dbReference type="UniPathway" id="UPA00241">
    <property type="reaction ID" value="UER00353"/>
</dbReference>
<dbReference type="Pfam" id="PF04127">
    <property type="entry name" value="DFP"/>
    <property type="match status" value="1"/>
</dbReference>
<dbReference type="Proteomes" id="UP000013963">
    <property type="component" value="Chromosome"/>
</dbReference>
<dbReference type="Gene3D" id="3.40.50.1950">
    <property type="entry name" value="Flavin prenyltransferase-like"/>
    <property type="match status" value="1"/>
</dbReference>
<dbReference type="SUPFAM" id="SSF102645">
    <property type="entry name" value="CoaB-like"/>
    <property type="match status" value="1"/>
</dbReference>
<dbReference type="STRING" id="1276229.SSYRP_v1c06190"/>
<keyword evidence="3" id="KW-0436">Ligase</keyword>
<evidence type="ECO:0000256" key="1">
    <source>
        <dbReference type="ARBA" id="ARBA00022793"/>
    </source>
</evidence>
<organism evidence="6 7">
    <name type="scientific">Spiroplasma syrphidicola EA-1</name>
    <dbReference type="NCBI Taxonomy" id="1276229"/>
    <lineage>
        <taxon>Bacteria</taxon>
        <taxon>Bacillati</taxon>
        <taxon>Mycoplasmatota</taxon>
        <taxon>Mollicutes</taxon>
        <taxon>Entomoplasmatales</taxon>
        <taxon>Spiroplasmataceae</taxon>
        <taxon>Spiroplasma</taxon>
    </lineage>
</organism>
<dbReference type="InterPro" id="IPR007085">
    <property type="entry name" value="DNA/pantothenate-metab_flavo_C"/>
</dbReference>
<name>R4UE77_9MOLU</name>
<keyword evidence="2 3" id="KW-0456">Lyase</keyword>
<dbReference type="EC" id="6.3.2.5" evidence="3"/>
<dbReference type="RefSeq" id="WP_016340855.1">
    <property type="nucleotide sequence ID" value="NC_021284.1"/>
</dbReference>
<keyword evidence="7" id="KW-1185">Reference proteome</keyword>
<gene>
    <name evidence="6" type="primary">dfp</name>
    <name evidence="6" type="ORF">SSYRP_v1c06190</name>
</gene>
<feature type="domain" description="Flavoprotein" evidence="4">
    <location>
        <begin position="3"/>
        <end position="167"/>
    </location>
</feature>
<dbReference type="GO" id="GO:0010181">
    <property type="term" value="F:FMN binding"/>
    <property type="evidence" value="ECO:0007669"/>
    <property type="project" value="InterPro"/>
</dbReference>
<evidence type="ECO:0000256" key="3">
    <source>
        <dbReference type="RuleBase" id="RU364078"/>
    </source>
</evidence>
<comment type="catalytic activity">
    <reaction evidence="3">
        <text>(R)-4'-phosphopantothenate + L-cysteine + CTP = N-[(R)-4-phosphopantothenoyl]-L-cysteine + CMP + diphosphate + H(+)</text>
        <dbReference type="Rhea" id="RHEA:19397"/>
        <dbReference type="ChEBI" id="CHEBI:10986"/>
        <dbReference type="ChEBI" id="CHEBI:15378"/>
        <dbReference type="ChEBI" id="CHEBI:33019"/>
        <dbReference type="ChEBI" id="CHEBI:35235"/>
        <dbReference type="ChEBI" id="CHEBI:37563"/>
        <dbReference type="ChEBI" id="CHEBI:59458"/>
        <dbReference type="ChEBI" id="CHEBI:60377"/>
        <dbReference type="EC" id="6.3.2.5"/>
    </reaction>
</comment>
<evidence type="ECO:0000259" key="4">
    <source>
        <dbReference type="Pfam" id="PF02441"/>
    </source>
</evidence>